<dbReference type="Proteomes" id="UP000232722">
    <property type="component" value="Unassembled WGS sequence"/>
</dbReference>
<dbReference type="EMBL" id="LLXJ01005382">
    <property type="protein sequence ID" value="PKB94915.1"/>
    <property type="molecule type" value="Genomic_DNA"/>
</dbReference>
<reference evidence="1 2" key="1">
    <citation type="submission" date="2016-04" db="EMBL/GenBank/DDBJ databases">
        <title>Genome analyses suggest a sexual origin of heterokaryosis in a supposedly ancient asexual fungus.</title>
        <authorList>
            <person name="Ropars J."/>
            <person name="Sedzielewska K."/>
            <person name="Noel J."/>
            <person name="Charron P."/>
            <person name="Farinelli L."/>
            <person name="Marton T."/>
            <person name="Kruger M."/>
            <person name="Pelin A."/>
            <person name="Brachmann A."/>
            <person name="Corradi N."/>
        </authorList>
    </citation>
    <scope>NUCLEOTIDE SEQUENCE [LARGE SCALE GENOMIC DNA]</scope>
    <source>
        <strain evidence="1 2">A5</strain>
    </source>
</reference>
<evidence type="ECO:0000313" key="2">
    <source>
        <dbReference type="Proteomes" id="UP000232722"/>
    </source>
</evidence>
<reference evidence="1 2" key="2">
    <citation type="submission" date="2017-09" db="EMBL/GenBank/DDBJ databases">
        <title>Extensive intraspecific genome diversity in a model arbuscular mycorrhizal fungus.</title>
        <authorList>
            <person name="Chen E.C."/>
            <person name="Morin E."/>
            <person name="Beaudet D."/>
            <person name="Noel J."/>
            <person name="Ndikumana S."/>
            <person name="Charron P."/>
            <person name="St-Onge C."/>
            <person name="Giorgi J."/>
            <person name="Grigoriev I.V."/>
            <person name="Roux C."/>
            <person name="Martin F.M."/>
            <person name="Corradi N."/>
        </authorList>
    </citation>
    <scope>NUCLEOTIDE SEQUENCE [LARGE SCALE GENOMIC DNA]</scope>
    <source>
        <strain evidence="1 2">A5</strain>
    </source>
</reference>
<evidence type="ECO:0000313" key="1">
    <source>
        <dbReference type="EMBL" id="PKB94915.1"/>
    </source>
</evidence>
<protein>
    <submittedName>
        <fullName evidence="1">Uncharacterized protein</fullName>
    </submittedName>
</protein>
<comment type="caution">
    <text evidence="1">The sequence shown here is derived from an EMBL/GenBank/DDBJ whole genome shotgun (WGS) entry which is preliminary data.</text>
</comment>
<proteinExistence type="predicted"/>
<accession>A0A2N0NK33</accession>
<name>A0A2N0NK33_9GLOM</name>
<organism evidence="1 2">
    <name type="scientific">Rhizophagus irregularis</name>
    <dbReference type="NCBI Taxonomy" id="588596"/>
    <lineage>
        <taxon>Eukaryota</taxon>
        <taxon>Fungi</taxon>
        <taxon>Fungi incertae sedis</taxon>
        <taxon>Mucoromycota</taxon>
        <taxon>Glomeromycotina</taxon>
        <taxon>Glomeromycetes</taxon>
        <taxon>Glomerales</taxon>
        <taxon>Glomeraceae</taxon>
        <taxon>Rhizophagus</taxon>
    </lineage>
</organism>
<gene>
    <name evidence="1" type="ORF">RhiirA5_437778</name>
</gene>
<sequence length="53" mass="6113">MVGRESDWASTNLSLDVDCVGTLNLFIFYMYFLHQLARLDVSFEALSPFIRPL</sequence>
<dbReference type="AlphaFoldDB" id="A0A2N0NK33"/>